<accession>A0A382XZ27</accession>
<dbReference type="AlphaFoldDB" id="A0A382XZ27"/>
<dbReference type="GO" id="GO:0016020">
    <property type="term" value="C:membrane"/>
    <property type="evidence" value="ECO:0007669"/>
    <property type="project" value="InterPro"/>
</dbReference>
<dbReference type="GO" id="GO:0047355">
    <property type="term" value="F:CDP-glycerol glycerophosphotransferase activity"/>
    <property type="evidence" value="ECO:0007669"/>
    <property type="project" value="InterPro"/>
</dbReference>
<sequence>MKILFEHQHLYYLPQFEPIIQELKRREVEGIYGSLSESVPELEKKLFKKEMERLGVELVGANFEPQRRRIIKDMNFDLIFVGNKTSLGAIKAKNSFSIMIYHGIGLKQSYYTDLTNNMDLVCVESPVRDAQLQDMGFNSVETGLTKLDLLETMDFDNQDQTSRPSVLYAPTFFPSSLQRSIPFLKKMATYKIQIKLHHFFWTEPKYVIIRQELEDVIKNLDHVFLCPFEDYNILKHFPSSDLLVSDFSSTLFEFLMVNKPIVQATYF</sequence>
<name>A0A382XZ27_9ZZZZ</name>
<evidence type="ECO:0008006" key="2">
    <source>
        <dbReference type="Google" id="ProtNLM"/>
    </source>
</evidence>
<evidence type="ECO:0000313" key="1">
    <source>
        <dbReference type="EMBL" id="SVD75518.1"/>
    </source>
</evidence>
<dbReference type="InterPro" id="IPR043148">
    <property type="entry name" value="TagF_C"/>
</dbReference>
<protein>
    <recommendedName>
        <fullName evidence="2">CDP-glycerol glycerophosphotransferase</fullName>
    </recommendedName>
</protein>
<proteinExistence type="predicted"/>
<gene>
    <name evidence="1" type="ORF">METZ01_LOCUS428372</name>
</gene>
<organism evidence="1">
    <name type="scientific">marine metagenome</name>
    <dbReference type="NCBI Taxonomy" id="408172"/>
    <lineage>
        <taxon>unclassified sequences</taxon>
        <taxon>metagenomes</taxon>
        <taxon>ecological metagenomes</taxon>
    </lineage>
</organism>
<dbReference type="Gene3D" id="3.40.50.12580">
    <property type="match status" value="1"/>
</dbReference>
<dbReference type="Pfam" id="PF04464">
    <property type="entry name" value="Glyphos_transf"/>
    <property type="match status" value="1"/>
</dbReference>
<dbReference type="SUPFAM" id="SSF53756">
    <property type="entry name" value="UDP-Glycosyltransferase/glycogen phosphorylase"/>
    <property type="match status" value="1"/>
</dbReference>
<dbReference type="EMBL" id="UINC01171127">
    <property type="protein sequence ID" value="SVD75518.1"/>
    <property type="molecule type" value="Genomic_DNA"/>
</dbReference>
<dbReference type="InterPro" id="IPR007554">
    <property type="entry name" value="Glycerophosphate_synth"/>
</dbReference>
<feature type="non-terminal residue" evidence="1">
    <location>
        <position position="267"/>
    </location>
</feature>
<reference evidence="1" key="1">
    <citation type="submission" date="2018-05" db="EMBL/GenBank/DDBJ databases">
        <authorList>
            <person name="Lanie J.A."/>
            <person name="Ng W.-L."/>
            <person name="Kazmierczak K.M."/>
            <person name="Andrzejewski T.M."/>
            <person name="Davidsen T.M."/>
            <person name="Wayne K.J."/>
            <person name="Tettelin H."/>
            <person name="Glass J.I."/>
            <person name="Rusch D."/>
            <person name="Podicherti R."/>
            <person name="Tsui H.-C.T."/>
            <person name="Winkler M.E."/>
        </authorList>
    </citation>
    <scope>NUCLEOTIDE SEQUENCE</scope>
</reference>